<dbReference type="InterPro" id="IPR017871">
    <property type="entry name" value="ABC_transporter-like_CS"/>
</dbReference>
<feature type="domain" description="ABC transporter" evidence="4">
    <location>
        <begin position="5"/>
        <end position="253"/>
    </location>
</feature>
<dbReference type="SUPFAM" id="SSF52540">
    <property type="entry name" value="P-loop containing nucleoside triphosphate hydrolases"/>
    <property type="match status" value="1"/>
</dbReference>
<dbReference type="OrthoDB" id="9809450at2"/>
<dbReference type="Pfam" id="PF00005">
    <property type="entry name" value="ABC_tran"/>
    <property type="match status" value="1"/>
</dbReference>
<accession>A0A1M4UPK7</accession>
<sequence length="257" mass="28794">MNDFFRLESLVMQFGGLTAVNDFSISIEPGELVGLIGPNGAGKTTVFNMITGFLTPTSGRVLWQGEDITGLPVHQITARGIARTFQNIRLFTDMTVLENVMVSFHHKIRSRFWKAMLGMPSHGREEQRIREEAYGFLQELNLAHLADEKAGSLAYGQQRRLEIARALATYPKLLLLDEPAAGMNPQETMELAGLVREIRKRHGLTIFLIEHDMKFVMGLCERIKVLDYGISIAEGTPEEIQTNPDVIKAYLGEPKHA</sequence>
<dbReference type="Proteomes" id="UP000184076">
    <property type="component" value="Unassembled WGS sequence"/>
</dbReference>
<evidence type="ECO:0000259" key="4">
    <source>
        <dbReference type="PROSITE" id="PS50893"/>
    </source>
</evidence>
<proteinExistence type="predicted"/>
<dbReference type="FunFam" id="3.40.50.300:FF:000421">
    <property type="entry name" value="Branched-chain amino acid ABC transporter ATP-binding protein"/>
    <property type="match status" value="1"/>
</dbReference>
<name>A0A1M4UPK7_9BACT</name>
<dbReference type="GO" id="GO:0005304">
    <property type="term" value="F:L-valine transmembrane transporter activity"/>
    <property type="evidence" value="ECO:0007669"/>
    <property type="project" value="TreeGrafter"/>
</dbReference>
<dbReference type="InterPro" id="IPR003593">
    <property type="entry name" value="AAA+_ATPase"/>
</dbReference>
<gene>
    <name evidence="5" type="ORF">SAMN02745206_00537</name>
</gene>
<dbReference type="GO" id="GO:0005886">
    <property type="term" value="C:plasma membrane"/>
    <property type="evidence" value="ECO:0007669"/>
    <property type="project" value="TreeGrafter"/>
</dbReference>
<dbReference type="PANTHER" id="PTHR45772">
    <property type="entry name" value="CONSERVED COMPONENT OF ABC TRANSPORTER FOR NATURAL AMINO ACIDS-RELATED"/>
    <property type="match status" value="1"/>
</dbReference>
<dbReference type="PANTHER" id="PTHR45772:SF7">
    <property type="entry name" value="AMINO ACID ABC TRANSPORTER ATP-BINDING PROTEIN"/>
    <property type="match status" value="1"/>
</dbReference>
<evidence type="ECO:0000256" key="3">
    <source>
        <dbReference type="ARBA" id="ARBA00022840"/>
    </source>
</evidence>
<dbReference type="SMART" id="SM00382">
    <property type="entry name" value="AAA"/>
    <property type="match status" value="1"/>
</dbReference>
<evidence type="ECO:0000313" key="6">
    <source>
        <dbReference type="Proteomes" id="UP000184076"/>
    </source>
</evidence>
<dbReference type="InterPro" id="IPR027417">
    <property type="entry name" value="P-loop_NTPase"/>
</dbReference>
<dbReference type="InterPro" id="IPR051120">
    <property type="entry name" value="ABC_AA/LPS_Transport"/>
</dbReference>
<dbReference type="RefSeq" id="WP_073036692.1">
    <property type="nucleotide sequence ID" value="NZ_FQVB01000005.1"/>
</dbReference>
<dbReference type="GO" id="GO:0015188">
    <property type="term" value="F:L-isoleucine transmembrane transporter activity"/>
    <property type="evidence" value="ECO:0007669"/>
    <property type="project" value="TreeGrafter"/>
</dbReference>
<dbReference type="GO" id="GO:0016887">
    <property type="term" value="F:ATP hydrolysis activity"/>
    <property type="evidence" value="ECO:0007669"/>
    <property type="project" value="InterPro"/>
</dbReference>
<dbReference type="PROSITE" id="PS50893">
    <property type="entry name" value="ABC_TRANSPORTER_2"/>
    <property type="match status" value="1"/>
</dbReference>
<keyword evidence="3 5" id="KW-0067">ATP-binding</keyword>
<dbReference type="GO" id="GO:0042941">
    <property type="term" value="P:D-alanine transmembrane transport"/>
    <property type="evidence" value="ECO:0007669"/>
    <property type="project" value="TreeGrafter"/>
</dbReference>
<dbReference type="Pfam" id="PF12399">
    <property type="entry name" value="BCA_ABC_TP_C"/>
    <property type="match status" value="1"/>
</dbReference>
<dbReference type="PROSITE" id="PS00211">
    <property type="entry name" value="ABC_TRANSPORTER_1"/>
    <property type="match status" value="1"/>
</dbReference>
<dbReference type="CDD" id="cd03219">
    <property type="entry name" value="ABC_Mj1267_LivG_branched"/>
    <property type="match status" value="1"/>
</dbReference>
<keyword evidence="2" id="KW-0547">Nucleotide-binding</keyword>
<dbReference type="InterPro" id="IPR003439">
    <property type="entry name" value="ABC_transporter-like_ATP-bd"/>
</dbReference>
<keyword evidence="1" id="KW-0813">Transport</keyword>
<keyword evidence="6" id="KW-1185">Reference proteome</keyword>
<evidence type="ECO:0000256" key="2">
    <source>
        <dbReference type="ARBA" id="ARBA00022741"/>
    </source>
</evidence>
<evidence type="ECO:0000256" key="1">
    <source>
        <dbReference type="ARBA" id="ARBA00022448"/>
    </source>
</evidence>
<dbReference type="GO" id="GO:1903806">
    <property type="term" value="P:L-isoleucine import across plasma membrane"/>
    <property type="evidence" value="ECO:0007669"/>
    <property type="project" value="TreeGrafter"/>
</dbReference>
<dbReference type="InterPro" id="IPR032823">
    <property type="entry name" value="BCA_ABC_TP_C"/>
</dbReference>
<dbReference type="Gene3D" id="3.40.50.300">
    <property type="entry name" value="P-loop containing nucleotide triphosphate hydrolases"/>
    <property type="match status" value="1"/>
</dbReference>
<organism evidence="5 6">
    <name type="scientific">Desulfacinum infernum DSM 9756</name>
    <dbReference type="NCBI Taxonomy" id="1121391"/>
    <lineage>
        <taxon>Bacteria</taxon>
        <taxon>Pseudomonadati</taxon>
        <taxon>Thermodesulfobacteriota</taxon>
        <taxon>Syntrophobacteria</taxon>
        <taxon>Syntrophobacterales</taxon>
        <taxon>Syntrophobacteraceae</taxon>
        <taxon>Desulfacinum</taxon>
    </lineage>
</organism>
<dbReference type="GO" id="GO:1903805">
    <property type="term" value="P:L-valine import across plasma membrane"/>
    <property type="evidence" value="ECO:0007669"/>
    <property type="project" value="TreeGrafter"/>
</dbReference>
<dbReference type="GO" id="GO:0005524">
    <property type="term" value="F:ATP binding"/>
    <property type="evidence" value="ECO:0007669"/>
    <property type="project" value="UniProtKB-KW"/>
</dbReference>
<dbReference type="STRING" id="1121391.SAMN02745206_00537"/>
<dbReference type="GO" id="GO:0015808">
    <property type="term" value="P:L-alanine transport"/>
    <property type="evidence" value="ECO:0007669"/>
    <property type="project" value="TreeGrafter"/>
</dbReference>
<dbReference type="GO" id="GO:0015192">
    <property type="term" value="F:L-phenylalanine transmembrane transporter activity"/>
    <property type="evidence" value="ECO:0007669"/>
    <property type="project" value="TreeGrafter"/>
</dbReference>
<evidence type="ECO:0000313" key="5">
    <source>
        <dbReference type="EMBL" id="SHE58634.1"/>
    </source>
</evidence>
<dbReference type="EMBL" id="FQVB01000005">
    <property type="protein sequence ID" value="SHE58634.1"/>
    <property type="molecule type" value="Genomic_DNA"/>
</dbReference>
<dbReference type="AlphaFoldDB" id="A0A1M4UPK7"/>
<reference evidence="6" key="1">
    <citation type="submission" date="2016-11" db="EMBL/GenBank/DDBJ databases">
        <authorList>
            <person name="Varghese N."/>
            <person name="Submissions S."/>
        </authorList>
    </citation>
    <scope>NUCLEOTIDE SEQUENCE [LARGE SCALE GENOMIC DNA]</scope>
    <source>
        <strain evidence="6">DSM 9756</strain>
    </source>
</reference>
<protein>
    <submittedName>
        <fullName evidence="5">Amino acid/amide ABC transporter ATP-binding protein 1, HAAT family</fullName>
    </submittedName>
</protein>